<keyword evidence="2" id="KW-1185">Reference proteome</keyword>
<dbReference type="Proteomes" id="UP000291088">
    <property type="component" value="Unassembled WGS sequence"/>
</dbReference>
<proteinExistence type="predicted"/>
<organism evidence="1 2">
    <name type="scientific">Ciceribacter ferrooxidans</name>
    <dbReference type="NCBI Taxonomy" id="2509717"/>
    <lineage>
        <taxon>Bacteria</taxon>
        <taxon>Pseudomonadati</taxon>
        <taxon>Pseudomonadota</taxon>
        <taxon>Alphaproteobacteria</taxon>
        <taxon>Hyphomicrobiales</taxon>
        <taxon>Rhizobiaceae</taxon>
        <taxon>Ciceribacter</taxon>
    </lineage>
</organism>
<accession>A0A4V1RRQ2</accession>
<protein>
    <submittedName>
        <fullName evidence="1">Uncharacterized protein</fullName>
    </submittedName>
</protein>
<name>A0A4V1RRQ2_9HYPH</name>
<evidence type="ECO:0000313" key="2">
    <source>
        <dbReference type="Proteomes" id="UP000291088"/>
    </source>
</evidence>
<gene>
    <name evidence="1" type="ORF">EUU22_04410</name>
</gene>
<evidence type="ECO:0000313" key="1">
    <source>
        <dbReference type="EMBL" id="RYC17244.1"/>
    </source>
</evidence>
<dbReference type="RefSeq" id="WP_129330860.1">
    <property type="nucleotide sequence ID" value="NZ_SDVB01000170.1"/>
</dbReference>
<dbReference type="AlphaFoldDB" id="A0A4V1RRQ2"/>
<sequence length="71" mass="7803">MQAYPAFANSVEKSVDFALLRHFCSNFVTVFSGNAPDLPFRLKKQGIFLKNLSPTGTARASIWASGIILLQ</sequence>
<dbReference type="EMBL" id="SDVB01000170">
    <property type="protein sequence ID" value="RYC17244.1"/>
    <property type="molecule type" value="Genomic_DNA"/>
</dbReference>
<reference evidence="1 2" key="1">
    <citation type="submission" date="2019-01" db="EMBL/GenBank/DDBJ databases">
        <authorList>
            <person name="Deng T."/>
        </authorList>
    </citation>
    <scope>NUCLEOTIDE SEQUENCE [LARGE SCALE GENOMIC DNA]</scope>
    <source>
        <strain evidence="1 2">F8825</strain>
    </source>
</reference>
<comment type="caution">
    <text evidence="1">The sequence shown here is derived from an EMBL/GenBank/DDBJ whole genome shotgun (WGS) entry which is preliminary data.</text>
</comment>